<dbReference type="GO" id="GO:0016491">
    <property type="term" value="F:oxidoreductase activity"/>
    <property type="evidence" value="ECO:0007669"/>
    <property type="project" value="UniProtKB-KW"/>
</dbReference>
<dbReference type="InterPro" id="IPR039650">
    <property type="entry name" value="HdrA-like"/>
</dbReference>
<name>X1RHH2_9ZZZZ</name>
<evidence type="ECO:0000256" key="2">
    <source>
        <dbReference type="ARBA" id="ARBA00023002"/>
    </source>
</evidence>
<sequence length="227" mass="25581">QKEEIVELEVGSIILTTGFSVFDPTPIYQYGYKRLDNVITSLEFERMVNSSGPTGGNIVLKDGSPPQSIAIIHCVGSRDEKYHEYCSRVCCMYSMKFAHLIKEHTEAKVYEFYIDIRSFGKGFEEFYNRVLNEGTIFIRGRPAEITNIAEKPEEEGKLIVQFEDTLIGLQRRLPVDMVILSVALEAQPDAEAVARLFNISRSADGFFLEKHPKLDPVATTTDGVFVA</sequence>
<accession>X1RHH2</accession>
<feature type="non-terminal residue" evidence="5">
    <location>
        <position position="227"/>
    </location>
</feature>
<reference evidence="5" key="1">
    <citation type="journal article" date="2014" name="Front. Microbiol.">
        <title>High frequency of phylogenetically diverse reductive dehalogenase-homologous genes in deep subseafloor sedimentary metagenomes.</title>
        <authorList>
            <person name="Kawai M."/>
            <person name="Futagami T."/>
            <person name="Toyoda A."/>
            <person name="Takaki Y."/>
            <person name="Nishi S."/>
            <person name="Hori S."/>
            <person name="Arai W."/>
            <person name="Tsubouchi T."/>
            <person name="Morono Y."/>
            <person name="Uchiyama I."/>
            <person name="Ito T."/>
            <person name="Fujiyama A."/>
            <person name="Inagaki F."/>
            <person name="Takami H."/>
        </authorList>
    </citation>
    <scope>NUCLEOTIDE SEQUENCE</scope>
    <source>
        <strain evidence="5">Expedition CK06-06</strain>
    </source>
</reference>
<evidence type="ECO:0000256" key="1">
    <source>
        <dbReference type="ARBA" id="ARBA00022723"/>
    </source>
</evidence>
<feature type="non-terminal residue" evidence="5">
    <location>
        <position position="1"/>
    </location>
</feature>
<dbReference type="PANTHER" id="PTHR43498:SF1">
    <property type="entry name" value="COB--COM HETERODISULFIDE REDUCTASE IRON-SULFUR SUBUNIT A"/>
    <property type="match status" value="1"/>
</dbReference>
<gene>
    <name evidence="5" type="ORF">S06H3_56763</name>
</gene>
<keyword evidence="1" id="KW-0479">Metal-binding</keyword>
<evidence type="ECO:0008006" key="6">
    <source>
        <dbReference type="Google" id="ProtNLM"/>
    </source>
</evidence>
<evidence type="ECO:0000313" key="5">
    <source>
        <dbReference type="EMBL" id="GAI55004.1"/>
    </source>
</evidence>
<evidence type="ECO:0000256" key="3">
    <source>
        <dbReference type="ARBA" id="ARBA00023004"/>
    </source>
</evidence>
<dbReference type="EMBL" id="BARV01036540">
    <property type="protein sequence ID" value="GAI55004.1"/>
    <property type="molecule type" value="Genomic_DNA"/>
</dbReference>
<organism evidence="5">
    <name type="scientific">marine sediment metagenome</name>
    <dbReference type="NCBI Taxonomy" id="412755"/>
    <lineage>
        <taxon>unclassified sequences</taxon>
        <taxon>metagenomes</taxon>
        <taxon>ecological metagenomes</taxon>
    </lineage>
</organism>
<keyword evidence="4" id="KW-0411">Iron-sulfur</keyword>
<dbReference type="GO" id="GO:0046872">
    <property type="term" value="F:metal ion binding"/>
    <property type="evidence" value="ECO:0007669"/>
    <property type="project" value="UniProtKB-KW"/>
</dbReference>
<dbReference type="GO" id="GO:0051536">
    <property type="term" value="F:iron-sulfur cluster binding"/>
    <property type="evidence" value="ECO:0007669"/>
    <property type="project" value="UniProtKB-KW"/>
</dbReference>
<proteinExistence type="predicted"/>
<keyword evidence="3" id="KW-0408">Iron</keyword>
<evidence type="ECO:0000256" key="4">
    <source>
        <dbReference type="ARBA" id="ARBA00023014"/>
    </source>
</evidence>
<dbReference type="AlphaFoldDB" id="X1RHH2"/>
<dbReference type="PANTHER" id="PTHR43498">
    <property type="entry name" value="FERREDOXIN:COB-COM HETERODISULFIDE REDUCTASE SUBUNIT A"/>
    <property type="match status" value="1"/>
</dbReference>
<protein>
    <recommendedName>
        <fullName evidence="6">FAD/NAD(P)-binding domain-containing protein</fullName>
    </recommendedName>
</protein>
<comment type="caution">
    <text evidence="5">The sequence shown here is derived from an EMBL/GenBank/DDBJ whole genome shotgun (WGS) entry which is preliminary data.</text>
</comment>
<keyword evidence="2" id="KW-0560">Oxidoreductase</keyword>